<sequence>MCCRWAGSPFINSISMVVSPSSTASMISALEIQLGLGSWYVHLIGAWLGLSVLVWLDSLRLILLYLGSSRYGTVRLVKAWLGLSVDAGVPLSGFYS</sequence>
<evidence type="ECO:0000313" key="3">
    <source>
        <dbReference type="Proteomes" id="UP000327157"/>
    </source>
</evidence>
<dbReference type="Proteomes" id="UP000327157">
    <property type="component" value="Chromosome 3"/>
</dbReference>
<feature type="transmembrane region" description="Helical" evidence="1">
    <location>
        <begin position="39"/>
        <end position="66"/>
    </location>
</feature>
<evidence type="ECO:0000313" key="2">
    <source>
        <dbReference type="EMBL" id="KAB2615132.1"/>
    </source>
</evidence>
<dbReference type="AlphaFoldDB" id="A0A5N5GNC2"/>
<reference evidence="2 3" key="3">
    <citation type="submission" date="2019-11" db="EMBL/GenBank/DDBJ databases">
        <title>A de novo genome assembly of a pear dwarfing rootstock.</title>
        <authorList>
            <person name="Wang F."/>
            <person name="Wang J."/>
            <person name="Li S."/>
            <person name="Zhang Y."/>
            <person name="Fang M."/>
            <person name="Ma L."/>
            <person name="Zhao Y."/>
            <person name="Jiang S."/>
        </authorList>
    </citation>
    <scope>NUCLEOTIDE SEQUENCE [LARGE SCALE GENOMIC DNA]</scope>
    <source>
        <strain evidence="2">S2</strain>
        <tissue evidence="2">Leaf</tissue>
    </source>
</reference>
<organism evidence="2 3">
    <name type="scientific">Pyrus ussuriensis x Pyrus communis</name>
    <dbReference type="NCBI Taxonomy" id="2448454"/>
    <lineage>
        <taxon>Eukaryota</taxon>
        <taxon>Viridiplantae</taxon>
        <taxon>Streptophyta</taxon>
        <taxon>Embryophyta</taxon>
        <taxon>Tracheophyta</taxon>
        <taxon>Spermatophyta</taxon>
        <taxon>Magnoliopsida</taxon>
        <taxon>eudicotyledons</taxon>
        <taxon>Gunneridae</taxon>
        <taxon>Pentapetalae</taxon>
        <taxon>rosids</taxon>
        <taxon>fabids</taxon>
        <taxon>Rosales</taxon>
        <taxon>Rosaceae</taxon>
        <taxon>Amygdaloideae</taxon>
        <taxon>Maleae</taxon>
        <taxon>Pyrus</taxon>
    </lineage>
</organism>
<proteinExistence type="predicted"/>
<keyword evidence="1" id="KW-0472">Membrane</keyword>
<dbReference type="EMBL" id="SMOL01000402">
    <property type="protein sequence ID" value="KAB2615132.1"/>
    <property type="molecule type" value="Genomic_DNA"/>
</dbReference>
<keyword evidence="3" id="KW-1185">Reference proteome</keyword>
<keyword evidence="1" id="KW-0812">Transmembrane</keyword>
<evidence type="ECO:0000256" key="1">
    <source>
        <dbReference type="SAM" id="Phobius"/>
    </source>
</evidence>
<comment type="caution">
    <text evidence="2">The sequence shown here is derived from an EMBL/GenBank/DDBJ whole genome shotgun (WGS) entry which is preliminary data.</text>
</comment>
<reference evidence="3" key="2">
    <citation type="submission" date="2019-10" db="EMBL/GenBank/DDBJ databases">
        <title>A de novo genome assembly of a pear dwarfing rootstock.</title>
        <authorList>
            <person name="Wang F."/>
            <person name="Wang J."/>
            <person name="Li S."/>
            <person name="Zhang Y."/>
            <person name="Fang M."/>
            <person name="Ma L."/>
            <person name="Zhao Y."/>
            <person name="Jiang S."/>
        </authorList>
    </citation>
    <scope>NUCLEOTIDE SEQUENCE [LARGE SCALE GENOMIC DNA]</scope>
</reference>
<gene>
    <name evidence="2" type="ORF">D8674_021720</name>
</gene>
<name>A0A5N5GNC2_9ROSA</name>
<reference evidence="2 3" key="1">
    <citation type="submission" date="2019-09" db="EMBL/GenBank/DDBJ databases">
        <authorList>
            <person name="Ou C."/>
        </authorList>
    </citation>
    <scope>NUCLEOTIDE SEQUENCE [LARGE SCALE GENOMIC DNA]</scope>
    <source>
        <strain evidence="2">S2</strain>
        <tissue evidence="2">Leaf</tissue>
    </source>
</reference>
<keyword evidence="1" id="KW-1133">Transmembrane helix</keyword>
<protein>
    <submittedName>
        <fullName evidence="2">Dehydration-responsive element-binding protein 2A</fullName>
    </submittedName>
</protein>
<accession>A0A5N5GNC2</accession>